<dbReference type="InterPro" id="IPR044927">
    <property type="entry name" value="Endonuclea_NS_2"/>
</dbReference>
<accession>A0A9Q8Y3P4</accession>
<feature type="transmembrane region" description="Helical" evidence="2">
    <location>
        <begin position="20"/>
        <end position="46"/>
    </location>
</feature>
<dbReference type="KEGG" id="lfo:LMK00_04215"/>
<keyword evidence="2" id="KW-0472">Membrane</keyword>
<dbReference type="InterPro" id="IPR044929">
    <property type="entry name" value="DNA/RNA_non-sp_Endonuclease_sf"/>
</dbReference>
<keyword evidence="4" id="KW-0378">Hydrolase</keyword>
<evidence type="ECO:0000256" key="1">
    <source>
        <dbReference type="SAM" id="MobiDB-lite"/>
    </source>
</evidence>
<evidence type="ECO:0000259" key="3">
    <source>
        <dbReference type="Pfam" id="PF13930"/>
    </source>
</evidence>
<dbReference type="AlphaFoldDB" id="A0A9Q8Y3P4"/>
<keyword evidence="2" id="KW-0812">Transmembrane</keyword>
<keyword evidence="2" id="KW-1133">Transmembrane helix</keyword>
<organism evidence="4 5">
    <name type="scientific">Lactococcus formosensis</name>
    <dbReference type="NCBI Taxonomy" id="1281486"/>
    <lineage>
        <taxon>Bacteria</taxon>
        <taxon>Bacillati</taxon>
        <taxon>Bacillota</taxon>
        <taxon>Bacilli</taxon>
        <taxon>Lactobacillales</taxon>
        <taxon>Streptococcaceae</taxon>
        <taxon>Lactococcus</taxon>
    </lineage>
</organism>
<evidence type="ECO:0000313" key="5">
    <source>
        <dbReference type="Proteomes" id="UP001056730"/>
    </source>
</evidence>
<dbReference type="Gene3D" id="3.40.570.10">
    <property type="entry name" value="Extracellular Endonuclease, subunit A"/>
    <property type="match status" value="1"/>
</dbReference>
<dbReference type="RefSeq" id="WP_252170333.1">
    <property type="nucleotide sequence ID" value="NZ_CP086395.1"/>
</dbReference>
<dbReference type="EMBL" id="CP086395">
    <property type="protein sequence ID" value="USJ21216.1"/>
    <property type="molecule type" value="Genomic_DNA"/>
</dbReference>
<keyword evidence="4" id="KW-0255">Endonuclease</keyword>
<sequence length="319" mass="35882">MARNRNVTPPVNESTTSTFLRHVLGLIIGSVILIFIWSLMISYGIFSKGELNVGNVERLGQQMLNVAQGKASIKTLLPNNYTLPGGTTLNTDLLPAPKTPPQELPKGEDKEEVSILSFTNQKQFTMSDYDSLGRSVKSHIQLQFKDMASQDGLERPQQINYNPVGWHNYKFSFEKDGKKRKAWLMNRGHLVGYQFCGINDDGRNLFPETTWTNAGDYEGMDDSNQQGQLYYENRLAHWLKEHPSDWLDLEVTPLYRGHQLVPDRVSLKFIGLSKDGKKIPITIPSSYASRLKDGGEEVILSNSSPNAVINYATGEATER</sequence>
<gene>
    <name evidence="4" type="ORF">LMK00_04215</name>
</gene>
<dbReference type="Pfam" id="PF13930">
    <property type="entry name" value="Endonuclea_NS_2"/>
    <property type="match status" value="1"/>
</dbReference>
<feature type="domain" description="Type VII secretion system protein EssD-like" evidence="3">
    <location>
        <begin position="128"/>
        <end position="267"/>
    </location>
</feature>
<protein>
    <submittedName>
        <fullName evidence="4">DNA/RNA non-specific endonuclease</fullName>
    </submittedName>
</protein>
<dbReference type="GO" id="GO:0004519">
    <property type="term" value="F:endonuclease activity"/>
    <property type="evidence" value="ECO:0007669"/>
    <property type="project" value="UniProtKB-KW"/>
</dbReference>
<name>A0A9Q8Y3P4_9LACT</name>
<reference evidence="4" key="1">
    <citation type="journal article" date="2022" name="Front. Microbiol.">
        <title>Feed Insects as a Reservoir of Granadaene-Producing Lactococci.</title>
        <authorList>
            <person name="Neuzil-Bunesova V."/>
            <person name="Ramirez Garcia A."/>
            <person name="Modrackova N."/>
            <person name="Makovska M."/>
            <person name="Sabolova M."/>
            <person name="Sproer C."/>
            <person name="Bunk B."/>
            <person name="Blom J."/>
            <person name="Schwab C."/>
        </authorList>
    </citation>
    <scope>NUCLEOTIDE SEQUENCE</scope>
    <source>
        <strain evidence="4">I4/6O</strain>
    </source>
</reference>
<evidence type="ECO:0000256" key="2">
    <source>
        <dbReference type="SAM" id="Phobius"/>
    </source>
</evidence>
<proteinExistence type="predicted"/>
<keyword evidence="4" id="KW-0540">Nuclease</keyword>
<dbReference type="Proteomes" id="UP001056730">
    <property type="component" value="Chromosome"/>
</dbReference>
<feature type="region of interest" description="Disordered" evidence="1">
    <location>
        <begin position="88"/>
        <end position="110"/>
    </location>
</feature>
<evidence type="ECO:0000313" key="4">
    <source>
        <dbReference type="EMBL" id="USJ21216.1"/>
    </source>
</evidence>